<dbReference type="GO" id="GO:0015288">
    <property type="term" value="F:porin activity"/>
    <property type="evidence" value="ECO:0007669"/>
    <property type="project" value="UniProtKB-KW"/>
</dbReference>
<feature type="chain" id="PRO_5012147674" evidence="11">
    <location>
        <begin position="20"/>
        <end position="339"/>
    </location>
</feature>
<feature type="signal peptide" evidence="11">
    <location>
        <begin position="1"/>
        <end position="19"/>
    </location>
</feature>
<evidence type="ECO:0000256" key="9">
    <source>
        <dbReference type="ARBA" id="ARBA00023136"/>
    </source>
</evidence>
<dbReference type="Gene3D" id="2.40.160.10">
    <property type="entry name" value="Porin"/>
    <property type="match status" value="1"/>
</dbReference>
<dbReference type="InterPro" id="IPR001702">
    <property type="entry name" value="Porin_Gram-ve"/>
</dbReference>
<dbReference type="InterPro" id="IPR002299">
    <property type="entry name" value="Porin_Neis"/>
</dbReference>
<keyword evidence="8" id="KW-0626">Porin</keyword>
<comment type="subunit">
    <text evidence="2">Homotrimer.</text>
</comment>
<evidence type="ECO:0000256" key="5">
    <source>
        <dbReference type="ARBA" id="ARBA00022692"/>
    </source>
</evidence>
<sequence>MKLNYLIVALAGLSAVAHADVSLIGKMEGGLQRKSNVDGTHVNGVKDFGSEIDFIGSEDLGDGMKAIWQMNNNVHLDGGQSGDTFASGDTFVGLSGAFGAVKLGHGVNAYGDNYYGANFYDVGDHGADRGIGGVLGLGDAGGQKGAIKYETPKFGQFNAAASWAAGEKGNGSQAGNAWALGGNFEGANYGLHAGYSRQDLVNGAAGAYSAVGHATDWVMAGKLTPFAGLTVGVEYNHATLSATAGALTGTSLVVPADPAAMKSLALHAEYKPDRFALRLSLTHTDNYKYVADQKRTEYVLGTSYNLSKRTALLAEYLHSKVNNDAHASSELVIGMHTEF</sequence>
<gene>
    <name evidence="13" type="ORF">SAMN02745746_03707</name>
</gene>
<dbReference type="Pfam" id="PF13609">
    <property type="entry name" value="Porin_4"/>
    <property type="match status" value="1"/>
</dbReference>
<evidence type="ECO:0000256" key="3">
    <source>
        <dbReference type="ARBA" id="ARBA00022448"/>
    </source>
</evidence>
<dbReference type="STRING" id="1123014.SAMN02745746_03707"/>
<accession>A0A1Y6CAF4</accession>
<keyword evidence="14" id="KW-1185">Reference proteome</keyword>
<dbReference type="GO" id="GO:0046930">
    <property type="term" value="C:pore complex"/>
    <property type="evidence" value="ECO:0007669"/>
    <property type="project" value="UniProtKB-KW"/>
</dbReference>
<proteinExistence type="predicted"/>
<dbReference type="InterPro" id="IPR023614">
    <property type="entry name" value="Porin_dom_sf"/>
</dbReference>
<keyword evidence="7" id="KW-0406">Ion transport</keyword>
<evidence type="ECO:0000256" key="6">
    <source>
        <dbReference type="ARBA" id="ARBA00022729"/>
    </source>
</evidence>
<dbReference type="Proteomes" id="UP000192920">
    <property type="component" value="Unassembled WGS sequence"/>
</dbReference>
<dbReference type="PANTHER" id="PTHR34501">
    <property type="entry name" value="PROTEIN YDDL-RELATED"/>
    <property type="match status" value="1"/>
</dbReference>
<evidence type="ECO:0000256" key="10">
    <source>
        <dbReference type="ARBA" id="ARBA00023237"/>
    </source>
</evidence>
<dbReference type="PANTHER" id="PTHR34501:SF9">
    <property type="entry name" value="MAJOR OUTER MEMBRANE PROTEIN P.IA"/>
    <property type="match status" value="1"/>
</dbReference>
<protein>
    <submittedName>
        <fullName evidence="13">Outer membrane protein (Porin)</fullName>
    </submittedName>
</protein>
<dbReference type="PRINTS" id="PR00184">
    <property type="entry name" value="NEISSPPORIN"/>
</dbReference>
<feature type="domain" description="Porin" evidence="12">
    <location>
        <begin position="8"/>
        <end position="323"/>
    </location>
</feature>
<dbReference type="CDD" id="cd00342">
    <property type="entry name" value="gram_neg_porins"/>
    <property type="match status" value="1"/>
</dbReference>
<keyword evidence="10" id="KW-0998">Cell outer membrane</keyword>
<dbReference type="SUPFAM" id="SSF56935">
    <property type="entry name" value="Porins"/>
    <property type="match status" value="1"/>
</dbReference>
<evidence type="ECO:0000256" key="2">
    <source>
        <dbReference type="ARBA" id="ARBA00011233"/>
    </source>
</evidence>
<dbReference type="EMBL" id="FXAG01000027">
    <property type="protein sequence ID" value="SMF51531.1"/>
    <property type="molecule type" value="Genomic_DNA"/>
</dbReference>
<evidence type="ECO:0000259" key="12">
    <source>
        <dbReference type="Pfam" id="PF13609"/>
    </source>
</evidence>
<evidence type="ECO:0000256" key="1">
    <source>
        <dbReference type="ARBA" id="ARBA00004571"/>
    </source>
</evidence>
<dbReference type="PRINTS" id="PR00182">
    <property type="entry name" value="ECOLNEIPORIN"/>
</dbReference>
<evidence type="ECO:0000313" key="14">
    <source>
        <dbReference type="Proteomes" id="UP000192920"/>
    </source>
</evidence>
<keyword evidence="9" id="KW-0472">Membrane</keyword>
<keyword evidence="3" id="KW-0813">Transport</keyword>
<dbReference type="GO" id="GO:0034220">
    <property type="term" value="P:monoatomic ion transmembrane transport"/>
    <property type="evidence" value="ECO:0007669"/>
    <property type="project" value="InterPro"/>
</dbReference>
<evidence type="ECO:0000256" key="7">
    <source>
        <dbReference type="ARBA" id="ARBA00023065"/>
    </source>
</evidence>
<keyword evidence="6 11" id="KW-0732">Signal</keyword>
<organism evidence="13 14">
    <name type="scientific">Pseudogulbenkiania subflava DSM 22618</name>
    <dbReference type="NCBI Taxonomy" id="1123014"/>
    <lineage>
        <taxon>Bacteria</taxon>
        <taxon>Pseudomonadati</taxon>
        <taxon>Pseudomonadota</taxon>
        <taxon>Betaproteobacteria</taxon>
        <taxon>Neisseriales</taxon>
        <taxon>Chromobacteriaceae</taxon>
        <taxon>Pseudogulbenkiania</taxon>
    </lineage>
</organism>
<dbReference type="InterPro" id="IPR033900">
    <property type="entry name" value="Gram_neg_porin_domain"/>
</dbReference>
<reference evidence="14" key="1">
    <citation type="submission" date="2017-04" db="EMBL/GenBank/DDBJ databases">
        <authorList>
            <person name="Varghese N."/>
            <person name="Submissions S."/>
        </authorList>
    </citation>
    <scope>NUCLEOTIDE SEQUENCE [LARGE SCALE GENOMIC DNA]</scope>
    <source>
        <strain evidence="14">DSM 22618</strain>
    </source>
</reference>
<evidence type="ECO:0000256" key="11">
    <source>
        <dbReference type="SAM" id="SignalP"/>
    </source>
</evidence>
<name>A0A1Y6CAF4_9NEIS</name>
<keyword evidence="4" id="KW-1134">Transmembrane beta strand</keyword>
<dbReference type="InterPro" id="IPR050298">
    <property type="entry name" value="Gram-neg_bact_OMP"/>
</dbReference>
<evidence type="ECO:0000256" key="4">
    <source>
        <dbReference type="ARBA" id="ARBA00022452"/>
    </source>
</evidence>
<dbReference type="AlphaFoldDB" id="A0A1Y6CAF4"/>
<dbReference type="RefSeq" id="WP_085277711.1">
    <property type="nucleotide sequence ID" value="NZ_FXAG01000027.1"/>
</dbReference>
<evidence type="ECO:0000313" key="13">
    <source>
        <dbReference type="EMBL" id="SMF51531.1"/>
    </source>
</evidence>
<keyword evidence="5" id="KW-0812">Transmembrane</keyword>
<comment type="subcellular location">
    <subcellularLocation>
        <location evidence="1">Cell outer membrane</location>
        <topology evidence="1">Multi-pass membrane protein</topology>
    </subcellularLocation>
</comment>
<dbReference type="GO" id="GO:0009279">
    <property type="term" value="C:cell outer membrane"/>
    <property type="evidence" value="ECO:0007669"/>
    <property type="project" value="UniProtKB-SubCell"/>
</dbReference>
<evidence type="ECO:0000256" key="8">
    <source>
        <dbReference type="ARBA" id="ARBA00023114"/>
    </source>
</evidence>